<dbReference type="RefSeq" id="WP_272209154.1">
    <property type="nucleotide sequence ID" value="NZ_JAQOMW010000021.1"/>
</dbReference>
<evidence type="ECO:0000313" key="1">
    <source>
        <dbReference type="EMBL" id="MDC2830054.1"/>
    </source>
</evidence>
<sequence>MRTMACDLPVDFDRDATARNVRRFFNRRLDWYLSQCGSNRTDLKSPTLSLAGGGGTHSNHAEDKIINGMIAGVVCQCIATAIQNCSHRAKQPSYEILVGCYLDERKDWEVSDKCGFGETRFKELKKEALCEFAERFLYWQTRAGLGEDAVDLISKSDPKATFKRPNNAV</sequence>
<reference evidence="1" key="1">
    <citation type="submission" date="2023-01" db="EMBL/GenBank/DDBJ databases">
        <title>Genome analysis of 13 Lactobacillus isolated from gut of wild boar.</title>
        <authorList>
            <person name="Papp P."/>
            <person name="Libisch B."/>
            <person name="Nagy T."/>
            <person name="Olasz F."/>
        </authorList>
    </citation>
    <scope>NUCLEOTIDE SEQUENCE</scope>
    <source>
        <strain evidence="1">F146</strain>
    </source>
</reference>
<organism evidence="1 2">
    <name type="scientific">Limosilactobacillus mucosae</name>
    <name type="common">Lactobacillus mucosae</name>
    <dbReference type="NCBI Taxonomy" id="97478"/>
    <lineage>
        <taxon>Bacteria</taxon>
        <taxon>Bacillati</taxon>
        <taxon>Bacillota</taxon>
        <taxon>Bacilli</taxon>
        <taxon>Lactobacillales</taxon>
        <taxon>Lactobacillaceae</taxon>
        <taxon>Limosilactobacillus</taxon>
    </lineage>
</organism>
<comment type="caution">
    <text evidence="1">The sequence shown here is derived from an EMBL/GenBank/DDBJ whole genome shotgun (WGS) entry which is preliminary data.</text>
</comment>
<evidence type="ECO:0008006" key="3">
    <source>
        <dbReference type="Google" id="ProtNLM"/>
    </source>
</evidence>
<dbReference type="EMBL" id="JAQONE010000023">
    <property type="protein sequence ID" value="MDC2830054.1"/>
    <property type="molecule type" value="Genomic_DNA"/>
</dbReference>
<gene>
    <name evidence="1" type="ORF">PO250_07060</name>
</gene>
<accession>A0AAJ1MBG3</accession>
<evidence type="ECO:0000313" key="2">
    <source>
        <dbReference type="Proteomes" id="UP001220670"/>
    </source>
</evidence>
<dbReference type="Proteomes" id="UP001220670">
    <property type="component" value="Unassembled WGS sequence"/>
</dbReference>
<dbReference type="AlphaFoldDB" id="A0AAJ1MBG3"/>
<name>A0AAJ1MBG3_LIMMU</name>
<protein>
    <recommendedName>
        <fullName evidence="3">ArpU family transcriptional regulator</fullName>
    </recommendedName>
</protein>
<proteinExistence type="predicted"/>
<dbReference type="InterPro" id="IPR006524">
    <property type="entry name" value="ArpU-like"/>
</dbReference>
<dbReference type="NCBIfam" id="TIGR01637">
    <property type="entry name" value="phage_arpU"/>
    <property type="match status" value="1"/>
</dbReference>